<evidence type="ECO:0000259" key="8">
    <source>
        <dbReference type="Pfam" id="PF00892"/>
    </source>
</evidence>
<dbReference type="RefSeq" id="WP_051358459.1">
    <property type="nucleotide sequence ID" value="NZ_CANNOQ010000141.1"/>
</dbReference>
<evidence type="ECO:0000256" key="2">
    <source>
        <dbReference type="ARBA" id="ARBA00007362"/>
    </source>
</evidence>
<feature type="transmembrane region" description="Helical" evidence="7">
    <location>
        <begin position="119"/>
        <end position="136"/>
    </location>
</feature>
<evidence type="ECO:0000256" key="1">
    <source>
        <dbReference type="ARBA" id="ARBA00004651"/>
    </source>
</evidence>
<organism evidence="9 10">
    <name type="scientific">Eisenbergiella massiliensis</name>
    <dbReference type="NCBI Taxonomy" id="1720294"/>
    <lineage>
        <taxon>Bacteria</taxon>
        <taxon>Bacillati</taxon>
        <taxon>Bacillota</taxon>
        <taxon>Clostridia</taxon>
        <taxon>Lachnospirales</taxon>
        <taxon>Lachnospiraceae</taxon>
        <taxon>Eisenbergiella</taxon>
    </lineage>
</organism>
<evidence type="ECO:0000256" key="7">
    <source>
        <dbReference type="SAM" id="Phobius"/>
    </source>
</evidence>
<reference evidence="9" key="1">
    <citation type="submission" date="2018-08" db="EMBL/GenBank/DDBJ databases">
        <title>A genome reference for cultivated species of the human gut microbiota.</title>
        <authorList>
            <person name="Zou Y."/>
            <person name="Xue W."/>
            <person name="Luo G."/>
        </authorList>
    </citation>
    <scope>NUCLEOTIDE SEQUENCE [LARGE SCALE GENOMIC DNA]</scope>
    <source>
        <strain evidence="9">TF05-5AC</strain>
    </source>
</reference>
<evidence type="ECO:0000256" key="3">
    <source>
        <dbReference type="ARBA" id="ARBA00022475"/>
    </source>
</evidence>
<dbReference type="GO" id="GO:0005886">
    <property type="term" value="C:plasma membrane"/>
    <property type="evidence" value="ECO:0007669"/>
    <property type="project" value="UniProtKB-SubCell"/>
</dbReference>
<feature type="transmembrane region" description="Helical" evidence="7">
    <location>
        <begin position="66"/>
        <end position="88"/>
    </location>
</feature>
<keyword evidence="6 7" id="KW-0472">Membrane</keyword>
<dbReference type="Proteomes" id="UP000260812">
    <property type="component" value="Unassembled WGS sequence"/>
</dbReference>
<feature type="transmembrane region" description="Helical" evidence="7">
    <location>
        <begin position="34"/>
        <end position="54"/>
    </location>
</feature>
<protein>
    <submittedName>
        <fullName evidence="9">DMT family transporter</fullName>
    </submittedName>
</protein>
<dbReference type="EMBL" id="QVLV01000008">
    <property type="protein sequence ID" value="RGE59696.1"/>
    <property type="molecule type" value="Genomic_DNA"/>
</dbReference>
<keyword evidence="3" id="KW-1003">Cell membrane</keyword>
<proteinExistence type="inferred from homology"/>
<dbReference type="PANTHER" id="PTHR42920">
    <property type="entry name" value="OS03G0707200 PROTEIN-RELATED"/>
    <property type="match status" value="1"/>
</dbReference>
<comment type="similarity">
    <text evidence="2">Belongs to the EamA transporter family.</text>
</comment>
<name>A0A3E3I3M7_9FIRM</name>
<dbReference type="InterPro" id="IPR037185">
    <property type="entry name" value="EmrE-like"/>
</dbReference>
<accession>A0A3E3I3M7</accession>
<dbReference type="GeneID" id="97987737"/>
<feature type="transmembrane region" description="Helical" evidence="7">
    <location>
        <begin position="235"/>
        <end position="253"/>
    </location>
</feature>
<evidence type="ECO:0000313" key="10">
    <source>
        <dbReference type="Proteomes" id="UP000260812"/>
    </source>
</evidence>
<feature type="domain" description="EamA" evidence="8">
    <location>
        <begin position="5"/>
        <end position="135"/>
    </location>
</feature>
<dbReference type="Pfam" id="PF00892">
    <property type="entry name" value="EamA"/>
    <property type="match status" value="2"/>
</dbReference>
<feature type="transmembrane region" description="Helical" evidence="7">
    <location>
        <begin position="142"/>
        <end position="162"/>
    </location>
</feature>
<dbReference type="Gene3D" id="1.10.3730.20">
    <property type="match status" value="1"/>
</dbReference>
<evidence type="ECO:0000256" key="5">
    <source>
        <dbReference type="ARBA" id="ARBA00022989"/>
    </source>
</evidence>
<evidence type="ECO:0000313" key="9">
    <source>
        <dbReference type="EMBL" id="RGE59696.1"/>
    </source>
</evidence>
<keyword evidence="10" id="KW-1185">Reference proteome</keyword>
<sequence>MKEYWGMLGLLLVTIIWGAGFTASDIALQSLEPFQIMAGRFLLAALLMGVAGFPRVTKITRQEWKAGTGMGVFLFAAFALQTVGLRYTTPSKNAFLTAANVVFVPFIAFLFYRKKVRPAEICGAILALAGVGFLSLERDLRLGLGDALTLAGAVCFAFQIVLTGKAVEKYRPMALNFVQMATACICSLAGLVCSRNVKISFTAGGVLSVLYLGAVSTALTYLLQTLSQRYVDETKAAVILSLEAVFGCLFSVLLLKEHITLRMLAGAGMILSAVLIPEIKWKRRLIGNGVGKGENGGKK</sequence>
<feature type="domain" description="EamA" evidence="8">
    <location>
        <begin position="144"/>
        <end position="276"/>
    </location>
</feature>
<feature type="transmembrane region" description="Helical" evidence="7">
    <location>
        <begin position="199"/>
        <end position="223"/>
    </location>
</feature>
<dbReference type="InterPro" id="IPR051258">
    <property type="entry name" value="Diverse_Substrate_Transporter"/>
</dbReference>
<feature type="transmembrane region" description="Helical" evidence="7">
    <location>
        <begin position="259"/>
        <end position="276"/>
    </location>
</feature>
<evidence type="ECO:0000256" key="6">
    <source>
        <dbReference type="ARBA" id="ARBA00023136"/>
    </source>
</evidence>
<feature type="transmembrane region" description="Helical" evidence="7">
    <location>
        <begin position="174"/>
        <end position="193"/>
    </location>
</feature>
<dbReference type="PANTHER" id="PTHR42920:SF5">
    <property type="entry name" value="EAMA DOMAIN-CONTAINING PROTEIN"/>
    <property type="match status" value="1"/>
</dbReference>
<keyword evidence="5 7" id="KW-1133">Transmembrane helix</keyword>
<comment type="subcellular location">
    <subcellularLocation>
        <location evidence="1">Cell membrane</location>
        <topology evidence="1">Multi-pass membrane protein</topology>
    </subcellularLocation>
</comment>
<feature type="transmembrane region" description="Helical" evidence="7">
    <location>
        <begin position="94"/>
        <end position="112"/>
    </location>
</feature>
<dbReference type="AlphaFoldDB" id="A0A3E3I3M7"/>
<dbReference type="InterPro" id="IPR000620">
    <property type="entry name" value="EamA_dom"/>
</dbReference>
<evidence type="ECO:0000256" key="4">
    <source>
        <dbReference type="ARBA" id="ARBA00022692"/>
    </source>
</evidence>
<comment type="caution">
    <text evidence="9">The sequence shown here is derived from an EMBL/GenBank/DDBJ whole genome shotgun (WGS) entry which is preliminary data.</text>
</comment>
<keyword evidence="4 7" id="KW-0812">Transmembrane</keyword>
<gene>
    <name evidence="9" type="ORF">DXC51_12855</name>
</gene>
<dbReference type="SUPFAM" id="SSF103481">
    <property type="entry name" value="Multidrug resistance efflux transporter EmrE"/>
    <property type="match status" value="2"/>
</dbReference>